<dbReference type="RefSeq" id="WP_058514557.1">
    <property type="nucleotide sequence ID" value="NZ_CAAAIH010000091.1"/>
</dbReference>
<name>A0A0W0YPP7_9GAMM</name>
<sequence>MFNSTDDIDYQSPIALLIKQFIQEKRACGRQYKEAPKLLKQFDHFLCQKTLKEIALPESLVLCWLEKFPKEQASTHQRRIGLVRQLGKMMIRLGYPAYIVPAPFGSPRNHTFLPYIFTREEISKLIHAADQIKPSAKTPWRHLVMPEIFRLLYSCGFRVSEVLNLRLGDVDLSQGVITVRKAKHDKDRLVPPALNMVERLRIYSEQIASILLEKQTDESFFFPSSEQTAWSISVIYFQFRMLLYQCGIPHAGRGKGPRVHDLRHTFAVHRLIQWYEEGADLNAKLPLLVAYLGHQDFTGTQKYLHLTAELFPNLTERMNKQFGGVIPHWR</sequence>
<proteinExistence type="predicted"/>
<dbReference type="SUPFAM" id="SSF56349">
    <property type="entry name" value="DNA breaking-rejoining enzymes"/>
    <property type="match status" value="1"/>
</dbReference>
<dbReference type="PANTHER" id="PTHR30349">
    <property type="entry name" value="PHAGE INTEGRASE-RELATED"/>
    <property type="match status" value="1"/>
</dbReference>
<evidence type="ECO:0000313" key="4">
    <source>
        <dbReference type="EMBL" id="KTD58856.1"/>
    </source>
</evidence>
<evidence type="ECO:0000259" key="3">
    <source>
        <dbReference type="PROSITE" id="PS51898"/>
    </source>
</evidence>
<dbReference type="InterPro" id="IPR011010">
    <property type="entry name" value="DNA_brk_join_enz"/>
</dbReference>
<comment type="caution">
    <text evidence="4">The sequence shown here is derived from an EMBL/GenBank/DDBJ whole genome shotgun (WGS) entry which is preliminary data.</text>
</comment>
<dbReference type="PATRIC" id="fig|45074.5.peg.2651"/>
<dbReference type="InterPro" id="IPR050090">
    <property type="entry name" value="Tyrosine_recombinase_XerCD"/>
</dbReference>
<evidence type="ECO:0000256" key="1">
    <source>
        <dbReference type="ARBA" id="ARBA00022908"/>
    </source>
</evidence>
<dbReference type="OrthoDB" id="9801717at2"/>
<protein>
    <submittedName>
        <fullName evidence="4">Tyrosine recombinase XerD</fullName>
    </submittedName>
</protein>
<keyword evidence="2" id="KW-0233">DNA recombination</keyword>
<evidence type="ECO:0000313" key="5">
    <source>
        <dbReference type="Proteomes" id="UP000054703"/>
    </source>
</evidence>
<dbReference type="Pfam" id="PF00589">
    <property type="entry name" value="Phage_integrase"/>
    <property type="match status" value="1"/>
</dbReference>
<feature type="domain" description="Tyr recombinase" evidence="3">
    <location>
        <begin position="112"/>
        <end position="316"/>
    </location>
</feature>
<dbReference type="STRING" id="45074.Lsan_2471"/>
<dbReference type="GO" id="GO:0006310">
    <property type="term" value="P:DNA recombination"/>
    <property type="evidence" value="ECO:0007669"/>
    <property type="project" value="UniProtKB-KW"/>
</dbReference>
<dbReference type="Gene3D" id="1.10.443.10">
    <property type="entry name" value="Intergrase catalytic core"/>
    <property type="match status" value="1"/>
</dbReference>
<organism evidence="4 5">
    <name type="scientific">Legionella santicrucis</name>
    <dbReference type="NCBI Taxonomy" id="45074"/>
    <lineage>
        <taxon>Bacteria</taxon>
        <taxon>Pseudomonadati</taxon>
        <taxon>Pseudomonadota</taxon>
        <taxon>Gammaproteobacteria</taxon>
        <taxon>Legionellales</taxon>
        <taxon>Legionellaceae</taxon>
        <taxon>Legionella</taxon>
    </lineage>
</organism>
<keyword evidence="5" id="KW-1185">Reference proteome</keyword>
<gene>
    <name evidence="4" type="primary">xerD_2</name>
    <name evidence="4" type="ORF">Lsan_2471</name>
</gene>
<dbReference type="Proteomes" id="UP000054703">
    <property type="component" value="Unassembled WGS sequence"/>
</dbReference>
<dbReference type="GO" id="GO:0003677">
    <property type="term" value="F:DNA binding"/>
    <property type="evidence" value="ECO:0007669"/>
    <property type="project" value="InterPro"/>
</dbReference>
<keyword evidence="1" id="KW-0229">DNA integration</keyword>
<dbReference type="PROSITE" id="PS51898">
    <property type="entry name" value="TYR_RECOMBINASE"/>
    <property type="match status" value="1"/>
</dbReference>
<evidence type="ECO:0000256" key="2">
    <source>
        <dbReference type="ARBA" id="ARBA00023172"/>
    </source>
</evidence>
<dbReference type="InterPro" id="IPR002104">
    <property type="entry name" value="Integrase_catalytic"/>
</dbReference>
<dbReference type="PANTHER" id="PTHR30349:SF64">
    <property type="entry name" value="PROPHAGE INTEGRASE INTD-RELATED"/>
    <property type="match status" value="1"/>
</dbReference>
<dbReference type="AlphaFoldDB" id="A0A0W0YPP7"/>
<dbReference type="EMBL" id="LNYU01000061">
    <property type="protein sequence ID" value="KTD58856.1"/>
    <property type="molecule type" value="Genomic_DNA"/>
</dbReference>
<reference evidence="4 5" key="1">
    <citation type="submission" date="2015-11" db="EMBL/GenBank/DDBJ databases">
        <title>Genomic analysis of 38 Legionella species identifies large and diverse effector repertoires.</title>
        <authorList>
            <person name="Burstein D."/>
            <person name="Amaro F."/>
            <person name="Zusman T."/>
            <person name="Lifshitz Z."/>
            <person name="Cohen O."/>
            <person name="Gilbert J.A."/>
            <person name="Pupko T."/>
            <person name="Shuman H.A."/>
            <person name="Segal G."/>
        </authorList>
    </citation>
    <scope>NUCLEOTIDE SEQUENCE [LARGE SCALE GENOMIC DNA]</scope>
    <source>
        <strain evidence="4 5">SC-63-C7</strain>
    </source>
</reference>
<accession>A0A0W0YPP7</accession>
<dbReference type="InterPro" id="IPR013762">
    <property type="entry name" value="Integrase-like_cat_sf"/>
</dbReference>
<dbReference type="GO" id="GO:0015074">
    <property type="term" value="P:DNA integration"/>
    <property type="evidence" value="ECO:0007669"/>
    <property type="project" value="UniProtKB-KW"/>
</dbReference>